<dbReference type="OrthoDB" id="9806130at2"/>
<dbReference type="InterPro" id="IPR052023">
    <property type="entry name" value="Histidine_kinase_KdpD"/>
</dbReference>
<dbReference type="PANTHER" id="PTHR45569">
    <property type="entry name" value="SENSOR PROTEIN KDPD"/>
    <property type="match status" value="1"/>
</dbReference>
<keyword evidence="6" id="KW-1185">Reference proteome</keyword>
<dbReference type="KEGG" id="talb:FTW19_25390"/>
<evidence type="ECO:0000313" key="5">
    <source>
        <dbReference type="EMBL" id="QEE31539.1"/>
    </source>
</evidence>
<dbReference type="EMBL" id="CP042806">
    <property type="protein sequence ID" value="QEE31539.1"/>
    <property type="molecule type" value="Genomic_DNA"/>
</dbReference>
<dbReference type="InterPro" id="IPR003852">
    <property type="entry name" value="Sig_transdc_His_kinase_KdpD_N"/>
</dbReference>
<dbReference type="Pfam" id="PF02702">
    <property type="entry name" value="KdpD"/>
    <property type="match status" value="1"/>
</dbReference>
<evidence type="ECO:0000256" key="1">
    <source>
        <dbReference type="ARBA" id="ARBA00022679"/>
    </source>
</evidence>
<dbReference type="AlphaFoldDB" id="A0A5B9EIE4"/>
<dbReference type="Gene3D" id="3.40.50.620">
    <property type="entry name" value="HUPs"/>
    <property type="match status" value="1"/>
</dbReference>
<keyword evidence="2 5" id="KW-0418">Kinase</keyword>
<dbReference type="SUPFAM" id="SSF52402">
    <property type="entry name" value="Adenine nucleotide alpha hydrolases-like"/>
    <property type="match status" value="1"/>
</dbReference>
<gene>
    <name evidence="5" type="ORF">FTW19_25390</name>
</gene>
<evidence type="ECO:0000313" key="6">
    <source>
        <dbReference type="Proteomes" id="UP000321820"/>
    </source>
</evidence>
<sequence length="372" mass="41499">MSLMANIQQGKLKVCLGYAAGVGKTFQMLADAQAAVQRGADLVVAYLEPHARADTISQAQGLEVIPRREIEYRGQTFYDMDTDAVLKRRPGIALVDELAHTNVPGSDRAKRWEDIAVLQDAGIEVWTTMNLQHIESLNDQIWQITGIQVRETVPDGIIRQAAEIVTVDVTPEALLNRIKRGAIYKPEAVEKALVGFFKGSNLAALRELALRQAAHEVDQRQTAYDETSESVAIADQQAERILIHITANPSTAMLIRRGHRVADYLHAECVALFVHETPGFSDLPPEERQVVEKHLRFARSLQIETQVLGGKDVAETVVEYARRNRITQIFVAHSKSGFSERLLRKNHAENIVRLAQDLQVIVVADRNRNPSV</sequence>
<evidence type="ECO:0000259" key="4">
    <source>
        <dbReference type="Pfam" id="PF02702"/>
    </source>
</evidence>
<feature type="domain" description="Signal transduction histidine kinase osmosensitive K+ channel sensor N-terminal" evidence="4">
    <location>
        <begin position="8"/>
        <end position="217"/>
    </location>
</feature>
<organism evidence="5 6">
    <name type="scientific">Terriglobus albidus</name>
    <dbReference type="NCBI Taxonomy" id="1592106"/>
    <lineage>
        <taxon>Bacteria</taxon>
        <taxon>Pseudomonadati</taxon>
        <taxon>Acidobacteriota</taxon>
        <taxon>Terriglobia</taxon>
        <taxon>Terriglobales</taxon>
        <taxon>Acidobacteriaceae</taxon>
        <taxon>Terriglobus</taxon>
    </lineage>
</organism>
<dbReference type="GO" id="GO:0005886">
    <property type="term" value="C:plasma membrane"/>
    <property type="evidence" value="ECO:0007669"/>
    <property type="project" value="TreeGrafter"/>
</dbReference>
<reference evidence="5 6" key="1">
    <citation type="submission" date="2019-08" db="EMBL/GenBank/DDBJ databases">
        <title>Complete genome sequence of Terriglobus albidus strain ORNL.</title>
        <authorList>
            <person name="Podar M."/>
        </authorList>
    </citation>
    <scope>NUCLEOTIDE SEQUENCE [LARGE SCALE GENOMIC DNA]</scope>
    <source>
        <strain evidence="5 6">ORNL</strain>
    </source>
</reference>
<evidence type="ECO:0000256" key="2">
    <source>
        <dbReference type="ARBA" id="ARBA00022777"/>
    </source>
</evidence>
<protein>
    <submittedName>
        <fullName evidence="5">Histidine kinase</fullName>
    </submittedName>
</protein>
<dbReference type="PANTHER" id="PTHR45569:SF1">
    <property type="entry name" value="SENSOR PROTEIN KDPD"/>
    <property type="match status" value="1"/>
</dbReference>
<dbReference type="FunFam" id="3.40.50.300:FF:000483">
    <property type="entry name" value="Sensor histidine kinase KdpD"/>
    <property type="match status" value="1"/>
</dbReference>
<dbReference type="InterPro" id="IPR027417">
    <property type="entry name" value="P-loop_NTPase"/>
</dbReference>
<dbReference type="Gene3D" id="3.40.50.300">
    <property type="entry name" value="P-loop containing nucleotide triphosphate hydrolases"/>
    <property type="match status" value="1"/>
</dbReference>
<evidence type="ECO:0000256" key="3">
    <source>
        <dbReference type="ARBA" id="ARBA00023012"/>
    </source>
</evidence>
<name>A0A5B9EIE4_9BACT</name>
<proteinExistence type="predicted"/>
<accession>A0A5B9EIE4</accession>
<dbReference type="InterPro" id="IPR014729">
    <property type="entry name" value="Rossmann-like_a/b/a_fold"/>
</dbReference>
<keyword evidence="3" id="KW-0902">Two-component regulatory system</keyword>
<dbReference type="GO" id="GO:0000155">
    <property type="term" value="F:phosphorelay sensor kinase activity"/>
    <property type="evidence" value="ECO:0007669"/>
    <property type="project" value="InterPro"/>
</dbReference>
<dbReference type="Proteomes" id="UP000321820">
    <property type="component" value="Chromosome"/>
</dbReference>
<dbReference type="GO" id="GO:0005737">
    <property type="term" value="C:cytoplasm"/>
    <property type="evidence" value="ECO:0007669"/>
    <property type="project" value="UniProtKB-ARBA"/>
</dbReference>
<keyword evidence="1" id="KW-0808">Transferase</keyword>